<evidence type="ECO:0000256" key="2">
    <source>
        <dbReference type="ARBA" id="ARBA00044777"/>
    </source>
</evidence>
<dbReference type="GO" id="GO:0007059">
    <property type="term" value="P:chromosome segregation"/>
    <property type="evidence" value="ECO:0007669"/>
    <property type="project" value="UniProtKB-KW"/>
</dbReference>
<dbReference type="InterPro" id="IPR023093">
    <property type="entry name" value="ScpA-like_C"/>
</dbReference>
<evidence type="ECO:0000313" key="3">
    <source>
        <dbReference type="EMBL" id="SNB53095.1"/>
    </source>
</evidence>
<dbReference type="PANTHER" id="PTHR33969">
    <property type="entry name" value="SEGREGATION AND CONDENSATION PROTEIN A"/>
    <property type="match status" value="1"/>
</dbReference>
<dbReference type="RefSeq" id="WP_159461531.1">
    <property type="nucleotide sequence ID" value="NZ_FYEK01000003.1"/>
</dbReference>
<keyword evidence="1" id="KW-0159">Chromosome partition</keyword>
<dbReference type="AlphaFoldDB" id="A0A212Q180"/>
<reference evidence="4" key="1">
    <citation type="submission" date="2017-06" db="EMBL/GenBank/DDBJ databases">
        <authorList>
            <person name="Varghese N."/>
            <person name="Submissions S."/>
        </authorList>
    </citation>
    <scope>NUCLEOTIDE SEQUENCE [LARGE SCALE GENOMIC DNA]</scope>
    <source>
        <strain evidence="4">JAD2</strain>
    </source>
</reference>
<evidence type="ECO:0000313" key="4">
    <source>
        <dbReference type="Proteomes" id="UP000197025"/>
    </source>
</evidence>
<sequence>MTLPFRPTLPPVRLPVFEGPLDLLLYLIERNDLDITQVSLAQVTEQYLEYVTILQALTLDQLAEYLVIAAKLLYIKSSLLLPRPPEPDEAEEDVGEALVEQLKAYRLFRELARRLREREGFTAYGRTAPPPRPEVPGTGLEGITLEDLLRLARQALRPAGEAAPVEAFLPAYRLTIQEAMERILEAVREGKRVAFTGLLRAAGNRYEGIAFFLGLLELLKQRRVVAYQSRLFDEIYIEPFPERP</sequence>
<dbReference type="Gene3D" id="6.10.250.2410">
    <property type="match status" value="1"/>
</dbReference>
<keyword evidence="4" id="KW-1185">Reference proteome</keyword>
<dbReference type="InterPro" id="IPR003768">
    <property type="entry name" value="ScpA"/>
</dbReference>
<dbReference type="FunCoup" id="A0A212Q180">
    <property type="interactions" value="291"/>
</dbReference>
<protein>
    <recommendedName>
        <fullName evidence="2">Segregation and condensation protein A</fullName>
    </recommendedName>
</protein>
<dbReference type="OrthoDB" id="9811016at2"/>
<dbReference type="InParanoid" id="A0A212Q180"/>
<dbReference type="EMBL" id="FYEK01000003">
    <property type="protein sequence ID" value="SNB53095.1"/>
    <property type="molecule type" value="Genomic_DNA"/>
</dbReference>
<dbReference type="Proteomes" id="UP000197025">
    <property type="component" value="Unassembled WGS sequence"/>
</dbReference>
<evidence type="ECO:0000256" key="1">
    <source>
        <dbReference type="ARBA" id="ARBA00022829"/>
    </source>
</evidence>
<dbReference type="PANTHER" id="PTHR33969:SF2">
    <property type="entry name" value="SEGREGATION AND CONDENSATION PROTEIN A"/>
    <property type="match status" value="1"/>
</dbReference>
<dbReference type="Pfam" id="PF02616">
    <property type="entry name" value="SMC_ScpA"/>
    <property type="match status" value="2"/>
</dbReference>
<gene>
    <name evidence="3" type="ORF">SAMN02746019_00024040</name>
</gene>
<proteinExistence type="predicted"/>
<dbReference type="Gene3D" id="1.10.10.580">
    <property type="entry name" value="Structural maintenance of chromosome 1. Chain E"/>
    <property type="match status" value="1"/>
</dbReference>
<organism evidence="3 4">
    <name type="scientific">Thermoflexus hugenholtzii JAD2</name>
    <dbReference type="NCBI Taxonomy" id="877466"/>
    <lineage>
        <taxon>Bacteria</taxon>
        <taxon>Bacillati</taxon>
        <taxon>Chloroflexota</taxon>
        <taxon>Thermoflexia</taxon>
        <taxon>Thermoflexales</taxon>
        <taxon>Thermoflexaceae</taxon>
        <taxon>Thermoflexus</taxon>
    </lineage>
</organism>
<accession>A0A212Q180</accession>
<name>A0A212Q180_9CHLR</name>